<evidence type="ECO:0000256" key="5">
    <source>
        <dbReference type="ARBA" id="ARBA00022519"/>
    </source>
</evidence>
<keyword evidence="7 9" id="KW-1133">Transmembrane helix</keyword>
<evidence type="ECO:0000256" key="8">
    <source>
        <dbReference type="ARBA" id="ARBA00023136"/>
    </source>
</evidence>
<dbReference type="PANTHER" id="PTHR30386:SF17">
    <property type="entry name" value="ALKALINE PROTEASE SECRETION PROTEIN APRE"/>
    <property type="match status" value="1"/>
</dbReference>
<dbReference type="EMBL" id="JAGIZB010000079">
    <property type="protein sequence ID" value="MBP0447883.1"/>
    <property type="molecule type" value="Genomic_DNA"/>
</dbReference>
<dbReference type="Gene3D" id="2.40.50.100">
    <property type="match status" value="1"/>
</dbReference>
<keyword evidence="10" id="KW-0175">Coiled coil</keyword>
<name>A0ABS4ALI7_9PROT</name>
<evidence type="ECO:0000259" key="12">
    <source>
        <dbReference type="Pfam" id="PF25994"/>
    </source>
</evidence>
<dbReference type="InterPro" id="IPR006144">
    <property type="entry name" value="Secretion_HlyD_CS"/>
</dbReference>
<evidence type="ECO:0000256" key="4">
    <source>
        <dbReference type="ARBA" id="ARBA00022475"/>
    </source>
</evidence>
<evidence type="ECO:0000259" key="13">
    <source>
        <dbReference type="Pfam" id="PF26002"/>
    </source>
</evidence>
<keyword evidence="6 9" id="KW-0812">Transmembrane</keyword>
<evidence type="ECO:0000256" key="9">
    <source>
        <dbReference type="RuleBase" id="RU365093"/>
    </source>
</evidence>
<dbReference type="Pfam" id="PF26002">
    <property type="entry name" value="Beta-barrel_AprE"/>
    <property type="match status" value="1"/>
</dbReference>
<evidence type="ECO:0000256" key="3">
    <source>
        <dbReference type="ARBA" id="ARBA00022448"/>
    </source>
</evidence>
<feature type="domain" description="AprE-like beta-barrel" evidence="13">
    <location>
        <begin position="357"/>
        <end position="446"/>
    </location>
</feature>
<feature type="region of interest" description="Disordered" evidence="11">
    <location>
        <begin position="1"/>
        <end position="36"/>
    </location>
</feature>
<dbReference type="NCBIfam" id="TIGR01843">
    <property type="entry name" value="type_I_hlyD"/>
    <property type="match status" value="1"/>
</dbReference>
<evidence type="ECO:0000256" key="11">
    <source>
        <dbReference type="SAM" id="MobiDB-lite"/>
    </source>
</evidence>
<dbReference type="PANTHER" id="PTHR30386">
    <property type="entry name" value="MEMBRANE FUSION SUBUNIT OF EMRAB-TOLC MULTIDRUG EFFLUX PUMP"/>
    <property type="match status" value="1"/>
</dbReference>
<evidence type="ECO:0000256" key="1">
    <source>
        <dbReference type="ARBA" id="ARBA00004377"/>
    </source>
</evidence>
<sequence>MSLATTAPAAPPAVLPDRLPDRLPAGRTSPPALSRPELVLDMPRPRTRGAVALGLAALLAFSGGFTAFSVLVPLSEAAIAPGVIKAEGSRRTIAHLEGGIVSEILVRDGDEVRAGQPLLRLDDVQAASGREAARAQRWALLAQDSRIAAELAGARGIAFHPDLLASDDPRAREAMNGQSVLFASRQASLRSQLQVLESRILQFQALASSAEAQIASQRRQLELLQREESDVQGLVRQGLERQPRLYALQRQVHAATGTISDLNAQIERARAQVTEAQFQIRQVMDQRLQEVSTEGRDVRARLNDTEEKLRAANDVSARREIIAPEDGTVLNSRFFNTGAVIRPGEPVMELVPARDKLIAEVRVAPTDIDVVHPGLLAEVRLPAFKQRLVPFLNGEVTLVAGDVTTEERTMHEYYRVRITIDESQLARLDNVQLRPGMPVEAQIQVGERSFLRYMIQPLLDSFHRAFREQ</sequence>
<feature type="coiled-coil region" evidence="10">
    <location>
        <begin position="193"/>
        <end position="227"/>
    </location>
</feature>
<evidence type="ECO:0000313" key="14">
    <source>
        <dbReference type="EMBL" id="MBP0447883.1"/>
    </source>
</evidence>
<evidence type="ECO:0000313" key="15">
    <source>
        <dbReference type="Proteomes" id="UP000681594"/>
    </source>
</evidence>
<reference evidence="14 15" key="1">
    <citation type="submission" date="2021-03" db="EMBL/GenBank/DDBJ databases">
        <authorList>
            <person name="So Y."/>
        </authorList>
    </citation>
    <scope>NUCLEOTIDE SEQUENCE [LARGE SCALE GENOMIC DNA]</scope>
    <source>
        <strain evidence="14 15">SSH11</strain>
    </source>
</reference>
<evidence type="ECO:0000256" key="7">
    <source>
        <dbReference type="ARBA" id="ARBA00022989"/>
    </source>
</evidence>
<evidence type="ECO:0000256" key="6">
    <source>
        <dbReference type="ARBA" id="ARBA00022692"/>
    </source>
</evidence>
<comment type="similarity">
    <text evidence="2 9">Belongs to the membrane fusion protein (MFP) (TC 8.A.1) family.</text>
</comment>
<dbReference type="PROSITE" id="PS00543">
    <property type="entry name" value="HLYD_FAMILY"/>
    <property type="match status" value="1"/>
</dbReference>
<dbReference type="InterPro" id="IPR058982">
    <property type="entry name" value="Beta-barrel_AprE"/>
</dbReference>
<feature type="domain" description="AprE-like long alpha-helical hairpin" evidence="12">
    <location>
        <begin position="128"/>
        <end position="315"/>
    </location>
</feature>
<comment type="caution">
    <text evidence="14">The sequence shown here is derived from an EMBL/GenBank/DDBJ whole genome shotgun (WGS) entry which is preliminary data.</text>
</comment>
<dbReference type="Pfam" id="PF25994">
    <property type="entry name" value="HH_AprE"/>
    <property type="match status" value="1"/>
</dbReference>
<evidence type="ECO:0000256" key="10">
    <source>
        <dbReference type="SAM" id="Coils"/>
    </source>
</evidence>
<keyword evidence="3 9" id="KW-0813">Transport</keyword>
<organism evidence="14 15">
    <name type="scientific">Pararoseomonas baculiformis</name>
    <dbReference type="NCBI Taxonomy" id="2820812"/>
    <lineage>
        <taxon>Bacteria</taxon>
        <taxon>Pseudomonadati</taxon>
        <taxon>Pseudomonadota</taxon>
        <taxon>Alphaproteobacteria</taxon>
        <taxon>Acetobacterales</taxon>
        <taxon>Acetobacteraceae</taxon>
        <taxon>Pararoseomonas</taxon>
    </lineage>
</organism>
<dbReference type="InterPro" id="IPR058781">
    <property type="entry name" value="HH_AprE-like"/>
</dbReference>
<dbReference type="Gene3D" id="2.40.30.170">
    <property type="match status" value="1"/>
</dbReference>
<proteinExistence type="inferred from homology"/>
<evidence type="ECO:0000256" key="2">
    <source>
        <dbReference type="ARBA" id="ARBA00009477"/>
    </source>
</evidence>
<accession>A0ABS4ALI7</accession>
<dbReference type="PRINTS" id="PR01490">
    <property type="entry name" value="RTXTOXIND"/>
</dbReference>
<keyword evidence="8 9" id="KW-0472">Membrane</keyword>
<keyword evidence="5 9" id="KW-0997">Cell inner membrane</keyword>
<dbReference type="InterPro" id="IPR010129">
    <property type="entry name" value="T1SS_HlyD"/>
</dbReference>
<dbReference type="InterPro" id="IPR050739">
    <property type="entry name" value="MFP"/>
</dbReference>
<dbReference type="Gene3D" id="1.10.287.1490">
    <property type="match status" value="1"/>
</dbReference>
<keyword evidence="15" id="KW-1185">Reference proteome</keyword>
<protein>
    <recommendedName>
        <fullName evidence="9">Membrane fusion protein (MFP) family protein</fullName>
    </recommendedName>
</protein>
<keyword evidence="4 9" id="KW-1003">Cell membrane</keyword>
<dbReference type="RefSeq" id="WP_209382154.1">
    <property type="nucleotide sequence ID" value="NZ_JAGIZB010000079.1"/>
</dbReference>
<comment type="subcellular location">
    <subcellularLocation>
        <location evidence="1 9">Cell inner membrane</location>
        <topology evidence="1 9">Single-pass membrane protein</topology>
    </subcellularLocation>
</comment>
<dbReference type="Proteomes" id="UP000681594">
    <property type="component" value="Unassembled WGS sequence"/>
</dbReference>
<feature type="coiled-coil region" evidence="10">
    <location>
        <begin position="252"/>
        <end position="308"/>
    </location>
</feature>
<gene>
    <name evidence="14" type="ORF">J8J14_24430</name>
</gene>
<feature type="transmembrane region" description="Helical" evidence="9">
    <location>
        <begin position="50"/>
        <end position="72"/>
    </location>
</feature>